<comment type="caution">
    <text evidence="1">The sequence shown here is derived from an EMBL/GenBank/DDBJ whole genome shotgun (WGS) entry which is preliminary data.</text>
</comment>
<dbReference type="Gene3D" id="3.30.530.20">
    <property type="match status" value="1"/>
</dbReference>
<evidence type="ECO:0000313" key="1">
    <source>
        <dbReference type="EMBL" id="MFC4533331.1"/>
    </source>
</evidence>
<keyword evidence="2" id="KW-1185">Reference proteome</keyword>
<dbReference type="RefSeq" id="WP_380842701.1">
    <property type="nucleotide sequence ID" value="NZ_JBHSFP010000015.1"/>
</dbReference>
<dbReference type="EMBL" id="JBHSFP010000015">
    <property type="protein sequence ID" value="MFC4533331.1"/>
    <property type="molecule type" value="Genomic_DNA"/>
</dbReference>
<proteinExistence type="predicted"/>
<dbReference type="SUPFAM" id="SSF55961">
    <property type="entry name" value="Bet v1-like"/>
    <property type="match status" value="1"/>
</dbReference>
<organism evidence="1 2">
    <name type="scientific">Sphaerisporangium dianthi</name>
    <dbReference type="NCBI Taxonomy" id="1436120"/>
    <lineage>
        <taxon>Bacteria</taxon>
        <taxon>Bacillati</taxon>
        <taxon>Actinomycetota</taxon>
        <taxon>Actinomycetes</taxon>
        <taxon>Streptosporangiales</taxon>
        <taxon>Streptosporangiaceae</taxon>
        <taxon>Sphaerisporangium</taxon>
    </lineage>
</organism>
<accession>A0ABV9CJV4</accession>
<protein>
    <submittedName>
        <fullName evidence="1">SRPBCC family protein</fullName>
    </submittedName>
</protein>
<dbReference type="Pfam" id="PF10604">
    <property type="entry name" value="Polyketide_cyc2"/>
    <property type="match status" value="1"/>
</dbReference>
<evidence type="ECO:0000313" key="2">
    <source>
        <dbReference type="Proteomes" id="UP001596004"/>
    </source>
</evidence>
<dbReference type="CDD" id="cd07812">
    <property type="entry name" value="SRPBCC"/>
    <property type="match status" value="1"/>
</dbReference>
<sequence length="177" mass="20164">MPWELAEVGMEDYGVTGARVDLELTVDAPPEHLWERITEVSRIGDFSPECEHGAWVDPDHAEVREGTRFQGRNRRQDRVWTVTCVVTEVEAPRSFGWLVLDPEGDPERPSSRWHYELVPGDEPGQTVVRHSFVHGPGRSGLREMIQSNPQIASLIMDVRLAELRDHMIETLDAMARD</sequence>
<dbReference type="Proteomes" id="UP001596004">
    <property type="component" value="Unassembled WGS sequence"/>
</dbReference>
<gene>
    <name evidence="1" type="ORF">ACFO60_21365</name>
</gene>
<name>A0ABV9CJV4_9ACTN</name>
<dbReference type="InterPro" id="IPR023393">
    <property type="entry name" value="START-like_dom_sf"/>
</dbReference>
<reference evidence="2" key="1">
    <citation type="journal article" date="2019" name="Int. J. Syst. Evol. Microbiol.">
        <title>The Global Catalogue of Microorganisms (GCM) 10K type strain sequencing project: providing services to taxonomists for standard genome sequencing and annotation.</title>
        <authorList>
            <consortium name="The Broad Institute Genomics Platform"/>
            <consortium name="The Broad Institute Genome Sequencing Center for Infectious Disease"/>
            <person name="Wu L."/>
            <person name="Ma J."/>
        </authorList>
    </citation>
    <scope>NUCLEOTIDE SEQUENCE [LARGE SCALE GENOMIC DNA]</scope>
    <source>
        <strain evidence="2">CGMCC 4.7132</strain>
    </source>
</reference>
<dbReference type="InterPro" id="IPR019587">
    <property type="entry name" value="Polyketide_cyclase/dehydratase"/>
</dbReference>